<reference evidence="2 3" key="1">
    <citation type="journal article" date="2016" name="Sci. Rep.">
        <title>A novel ammonia-oxidizing archaeon from wastewater treatment plant: Its enrichment, physiological and genomic characteristics.</title>
        <authorList>
            <person name="Li Y."/>
            <person name="Ding K."/>
            <person name="Wen X."/>
            <person name="Zhang B."/>
            <person name="Shen B."/>
            <person name="Yang Y."/>
        </authorList>
    </citation>
    <scope>NUCLEOTIDE SEQUENCE [LARGE SCALE GENOMIC DNA]</scope>
    <source>
        <strain evidence="2 3">SAT1</strain>
    </source>
</reference>
<name>A0A3G1B198_9ARCH</name>
<dbReference type="STRING" id="1603555.SU86_005445"/>
<dbReference type="GeneID" id="24875843"/>
<evidence type="ECO:0000313" key="3">
    <source>
        <dbReference type="Proteomes" id="UP000266745"/>
    </source>
</evidence>
<evidence type="ECO:0000313" key="2">
    <source>
        <dbReference type="EMBL" id="AJZ75902.1"/>
    </source>
</evidence>
<feature type="transmembrane region" description="Helical" evidence="1">
    <location>
        <begin position="181"/>
        <end position="201"/>
    </location>
</feature>
<keyword evidence="1" id="KW-0472">Membrane</keyword>
<keyword evidence="3" id="KW-1185">Reference proteome</keyword>
<organism evidence="2 3">
    <name type="scientific">Candidatus Nitrosotenuis cloacae</name>
    <dbReference type="NCBI Taxonomy" id="1603555"/>
    <lineage>
        <taxon>Archaea</taxon>
        <taxon>Nitrososphaerota</taxon>
        <taxon>Candidatus Nitrosotenuis</taxon>
    </lineage>
</organism>
<accession>A0A3G1B198</accession>
<dbReference type="AlphaFoldDB" id="A0A3G1B198"/>
<dbReference type="Proteomes" id="UP000266745">
    <property type="component" value="Chromosome"/>
</dbReference>
<dbReference type="KEGG" id="tah:SU86_005445"/>
<keyword evidence="1" id="KW-0812">Transmembrane</keyword>
<keyword evidence="1" id="KW-1133">Transmembrane helix</keyword>
<dbReference type="EMBL" id="CP011097">
    <property type="protein sequence ID" value="AJZ75902.1"/>
    <property type="molecule type" value="Genomic_DNA"/>
</dbReference>
<dbReference type="RefSeq" id="WP_048188754.1">
    <property type="nucleotide sequence ID" value="NZ_CP011097.1"/>
</dbReference>
<dbReference type="OrthoDB" id="11724at2157"/>
<evidence type="ECO:0000256" key="1">
    <source>
        <dbReference type="SAM" id="Phobius"/>
    </source>
</evidence>
<protein>
    <submittedName>
        <fullName evidence="2">Uncharacterized protein</fullName>
    </submittedName>
</protein>
<proteinExistence type="predicted"/>
<gene>
    <name evidence="2" type="ORF">SU86_005445</name>
</gene>
<sequence>MRAQILFAIMIIVISGVLPAFAHKTVYVEQYEIEVGWRDEPPLVSQQNAIVFAITTEEGDGVSSGVTNAFKDLTATIKSGSAQKQLDVLSDAKAGHYYSKIIPTQTGSLVVELKGTINGITVNEQVQIEDVENINIIAFPPTDASGLPDLAKIKNTLGQLQQDIAQLSQGGSGSSGQSYDYAVFAMGLGAAGVILAVISLIKRK</sequence>